<protein>
    <submittedName>
        <fullName evidence="1">Unnamed protein product</fullName>
    </submittedName>
</protein>
<accession>A0ACB5UAA5</accession>
<name>A0ACB5UAA5_AMBMO</name>
<gene>
    <name evidence="1" type="ORF">Amon02_001260600</name>
</gene>
<comment type="caution">
    <text evidence="1">The sequence shown here is derived from an EMBL/GenBank/DDBJ whole genome shotgun (WGS) entry which is preliminary data.</text>
</comment>
<evidence type="ECO:0000313" key="2">
    <source>
        <dbReference type="Proteomes" id="UP001165064"/>
    </source>
</evidence>
<reference evidence="1" key="1">
    <citation type="submission" date="2023-04" db="EMBL/GenBank/DDBJ databases">
        <title>Ambrosiozyma monospora NBRC 10751.</title>
        <authorList>
            <person name="Ichikawa N."/>
            <person name="Sato H."/>
            <person name="Tonouchi N."/>
        </authorList>
    </citation>
    <scope>NUCLEOTIDE SEQUENCE</scope>
    <source>
        <strain evidence="1">NBRC 10751</strain>
    </source>
</reference>
<dbReference type="Proteomes" id="UP001165064">
    <property type="component" value="Unassembled WGS sequence"/>
</dbReference>
<sequence>MMTNYRPNDFNEYISKNLINRKSANPKGKELQPTYPDLSSVPSSTIDELISLDVYNPPDAEATKAVTNGAKTEDLISKLEQAKIDKFEDCKNLIPDYDSYPYHMGLPTQEEIGRYIKGEDDSNRKYSVTAQEALKYFQMKYKHKNGVAYKVKQVLLRKSKPSEYGQEYLDWVE</sequence>
<proteinExistence type="predicted"/>
<evidence type="ECO:0000313" key="1">
    <source>
        <dbReference type="EMBL" id="GMF06213.1"/>
    </source>
</evidence>
<keyword evidence="2" id="KW-1185">Reference proteome</keyword>
<dbReference type="EMBL" id="BSXS01014952">
    <property type="protein sequence ID" value="GMF06213.1"/>
    <property type="molecule type" value="Genomic_DNA"/>
</dbReference>
<organism evidence="1 2">
    <name type="scientific">Ambrosiozyma monospora</name>
    <name type="common">Yeast</name>
    <name type="synonym">Endomycopsis monosporus</name>
    <dbReference type="NCBI Taxonomy" id="43982"/>
    <lineage>
        <taxon>Eukaryota</taxon>
        <taxon>Fungi</taxon>
        <taxon>Dikarya</taxon>
        <taxon>Ascomycota</taxon>
        <taxon>Saccharomycotina</taxon>
        <taxon>Pichiomycetes</taxon>
        <taxon>Pichiales</taxon>
        <taxon>Pichiaceae</taxon>
        <taxon>Ambrosiozyma</taxon>
    </lineage>
</organism>